<dbReference type="InterPro" id="IPR029058">
    <property type="entry name" value="AB_hydrolase_fold"/>
</dbReference>
<gene>
    <name evidence="2" type="ORF">BA1DRAFT_04380</name>
</gene>
<dbReference type="SUPFAM" id="SSF53474">
    <property type="entry name" value="alpha/beta-Hydrolases"/>
    <property type="match status" value="1"/>
</dbReference>
<feature type="domain" description="Thioesterase" evidence="1">
    <location>
        <begin position="4"/>
        <end position="215"/>
    </location>
</feature>
<comment type="caution">
    <text evidence="2">The sequence shown here is derived from an EMBL/GenBank/DDBJ whole genome shotgun (WGS) entry which is preliminary data.</text>
</comment>
<dbReference type="AlphaFoldDB" id="A0A022PC89"/>
<evidence type="ECO:0000259" key="1">
    <source>
        <dbReference type="Pfam" id="PF00975"/>
    </source>
</evidence>
<name>A0A022PC89_9GAMM</name>
<dbReference type="Proteomes" id="UP000023464">
    <property type="component" value="Unassembled WGS sequence"/>
</dbReference>
<sequence>MYALQEYGLSDLSQASSISSIASCYLNEILKKKTGKLNLVGYSFGGIIAHEIAVQAVEKGLDVNLLCLIDTVCSTINEYLSDESLIAGLVAEYFGRDNIDNILEYVNKFGIEEGINIIYDMLSAEGRSPANSTKEQFCLEQVIYIKNGSAAIKHIPKIYQGNLFFIAAEENLVIRNREYGWRPYVSDLIELNIVEGEHNNILQRSYVEVAKLITQKIFL</sequence>
<evidence type="ECO:0000313" key="3">
    <source>
        <dbReference type="Proteomes" id="UP000023464"/>
    </source>
</evidence>
<evidence type="ECO:0000313" key="2">
    <source>
        <dbReference type="EMBL" id="EYU13149.1"/>
    </source>
</evidence>
<protein>
    <submittedName>
        <fullName evidence="2">Thioesterase of type I polyketide synthase or non-ribosomal peptide synthase like protein</fullName>
    </submittedName>
</protein>
<keyword evidence="3" id="KW-1185">Reference proteome</keyword>
<dbReference type="Gene3D" id="3.40.50.1820">
    <property type="entry name" value="alpha/beta hydrolase"/>
    <property type="match status" value="1"/>
</dbReference>
<dbReference type="InterPro" id="IPR001031">
    <property type="entry name" value="Thioesterase"/>
</dbReference>
<dbReference type="Pfam" id="PF00975">
    <property type="entry name" value="Thioesterase"/>
    <property type="match status" value="1"/>
</dbReference>
<reference evidence="2 3" key="1">
    <citation type="submission" date="2014-03" db="EMBL/GenBank/DDBJ databases">
        <title>Draft Genome of Photorhabdus luminescens BA1, an Egyptian Isolate.</title>
        <authorList>
            <person name="Ghazal S."/>
            <person name="Hurst S.G.IV."/>
            <person name="Morris K."/>
            <person name="Thomas K."/>
            <person name="Tisa L.S."/>
        </authorList>
    </citation>
    <scope>NUCLEOTIDE SEQUENCE [LARGE SCALE GENOMIC DNA]</scope>
    <source>
        <strain evidence="2 3">BA1</strain>
    </source>
</reference>
<organism evidence="2 3">
    <name type="scientific">Photorhabdus aegyptia</name>
    <dbReference type="NCBI Taxonomy" id="2805098"/>
    <lineage>
        <taxon>Bacteria</taxon>
        <taxon>Pseudomonadati</taxon>
        <taxon>Pseudomonadota</taxon>
        <taxon>Gammaproteobacteria</taxon>
        <taxon>Enterobacterales</taxon>
        <taxon>Morganellaceae</taxon>
        <taxon>Photorhabdus</taxon>
    </lineage>
</organism>
<accession>A0A022PC89</accession>
<proteinExistence type="predicted"/>
<dbReference type="EMBL" id="JFGV01000114">
    <property type="protein sequence ID" value="EYU13149.1"/>
    <property type="molecule type" value="Genomic_DNA"/>
</dbReference>
<dbReference type="PATRIC" id="fig|1393736.3.peg.4462"/>